<dbReference type="RefSeq" id="WP_116281790.1">
    <property type="nucleotide sequence ID" value="NZ_NBXA01000005.1"/>
</dbReference>
<protein>
    <submittedName>
        <fullName evidence="2">Uncharacterized protein</fullName>
    </submittedName>
</protein>
<dbReference type="EMBL" id="NBXA01000005">
    <property type="protein sequence ID" value="RFA15943.1"/>
    <property type="molecule type" value="Genomic_DNA"/>
</dbReference>
<dbReference type="OrthoDB" id="2638022at2"/>
<name>A0A3E0W356_9MICO</name>
<proteinExistence type="predicted"/>
<comment type="caution">
    <text evidence="2">The sequence shown here is derived from an EMBL/GenBank/DDBJ whole genome shotgun (WGS) entry which is preliminary data.</text>
</comment>
<keyword evidence="1" id="KW-0472">Membrane</keyword>
<keyword evidence="1" id="KW-0812">Transmembrane</keyword>
<feature type="transmembrane region" description="Helical" evidence="1">
    <location>
        <begin position="36"/>
        <end position="60"/>
    </location>
</feature>
<evidence type="ECO:0000256" key="1">
    <source>
        <dbReference type="SAM" id="Phobius"/>
    </source>
</evidence>
<dbReference type="AlphaFoldDB" id="A0A3E0W356"/>
<keyword evidence="1" id="KW-1133">Transmembrane helix</keyword>
<dbReference type="Proteomes" id="UP000256709">
    <property type="component" value="Unassembled WGS sequence"/>
</dbReference>
<evidence type="ECO:0000313" key="3">
    <source>
        <dbReference type="Proteomes" id="UP000256709"/>
    </source>
</evidence>
<evidence type="ECO:0000313" key="2">
    <source>
        <dbReference type="EMBL" id="RFA15943.1"/>
    </source>
</evidence>
<accession>A0A3E0W356</accession>
<reference evidence="2 3" key="1">
    <citation type="submission" date="2017-04" db="EMBL/GenBank/DDBJ databases">
        <title>Comparative genome analysis of Subtercola boreus.</title>
        <authorList>
            <person name="Cho Y.-J."/>
            <person name="Cho A."/>
            <person name="Kim O.-S."/>
            <person name="Lee J.-I."/>
        </authorList>
    </citation>
    <scope>NUCLEOTIDE SEQUENCE [LARGE SCALE GENOMIC DNA]</scope>
    <source>
        <strain evidence="2 3">P27444</strain>
    </source>
</reference>
<gene>
    <name evidence="2" type="ORF">B7R21_03045</name>
</gene>
<sequence>MKNDRPKAIAAAIAFFLAGGAGAVFGFAHPSGGLFGGVHLIFLSALLLFLGVLLVVIVLNDPYSVAPGARGTLRRSGRAHVLRFSVGDSERHEVFYRWDQVWGWVTVTVDDVLVSKQLVTISFRLMRVLELQVGESEKHSVRIEKRRSLFFSAARPQPIEAFVDGVLVASDDGAAAVRSS</sequence>
<organism evidence="2 3">
    <name type="scientific">Subtercola boreus</name>
    <dbReference type="NCBI Taxonomy" id="120213"/>
    <lineage>
        <taxon>Bacteria</taxon>
        <taxon>Bacillati</taxon>
        <taxon>Actinomycetota</taxon>
        <taxon>Actinomycetes</taxon>
        <taxon>Micrococcales</taxon>
        <taxon>Microbacteriaceae</taxon>
        <taxon>Subtercola</taxon>
    </lineage>
</organism>